<evidence type="ECO:0000259" key="1">
    <source>
        <dbReference type="Pfam" id="PF20150"/>
    </source>
</evidence>
<dbReference type="AlphaFoldDB" id="A0A1Y2E0V5"/>
<comment type="caution">
    <text evidence="2">The sequence shown here is derived from an EMBL/GenBank/DDBJ whole genome shotgun (WGS) entry which is preliminary data.</text>
</comment>
<sequence>MSATSSLAVFPKFTLLPPELRHQIYLEAIPSPGINFFNVHTWLKDHEGCNKETTPPHLYLDLRRMAIEDDDEAVSRYDPSTWQVRYALRQTCREARRMCAIPSDKVKTLKMTRPKRGLYLKAGDDRLRSETPLVEEDALPDREPRVSREIQFHADEIVSLSIQNCSLNLPFEHSPVIRRERKADFPALTESDMGEAYVPLFNDPSSCLGIAEDKFCLSLTRDDHGPALSWAISEILPSFLESVCGVAGVGPGRISEEEEWLLTDKAWVMLDAETAVTSRADAAAWTAANPGIKWDEDEEFEPADTGYFWQERVGEVKCWDRWGDCYAAAQSYSQGFFVDQQLLKVRPEKTDIRKRYTRSGLLPSDFLAGQRSVPYAWRHAEVGFSSL</sequence>
<name>A0A1Y2E0V5_9PEZI</name>
<keyword evidence="3" id="KW-1185">Reference proteome</keyword>
<gene>
    <name evidence="2" type="ORF">BCR38DRAFT_435291</name>
</gene>
<dbReference type="OrthoDB" id="5242916at2759"/>
<proteinExistence type="predicted"/>
<dbReference type="Proteomes" id="UP000193689">
    <property type="component" value="Unassembled WGS sequence"/>
</dbReference>
<dbReference type="EMBL" id="MCFJ01000007">
    <property type="protein sequence ID" value="ORY64495.1"/>
    <property type="molecule type" value="Genomic_DNA"/>
</dbReference>
<organism evidence="2 3">
    <name type="scientific">Pseudomassariella vexata</name>
    <dbReference type="NCBI Taxonomy" id="1141098"/>
    <lineage>
        <taxon>Eukaryota</taxon>
        <taxon>Fungi</taxon>
        <taxon>Dikarya</taxon>
        <taxon>Ascomycota</taxon>
        <taxon>Pezizomycotina</taxon>
        <taxon>Sordariomycetes</taxon>
        <taxon>Xylariomycetidae</taxon>
        <taxon>Amphisphaeriales</taxon>
        <taxon>Pseudomassariaceae</taxon>
        <taxon>Pseudomassariella</taxon>
    </lineage>
</organism>
<evidence type="ECO:0000313" key="3">
    <source>
        <dbReference type="Proteomes" id="UP000193689"/>
    </source>
</evidence>
<evidence type="ECO:0000313" key="2">
    <source>
        <dbReference type="EMBL" id="ORY64495.1"/>
    </source>
</evidence>
<accession>A0A1Y2E0V5</accession>
<feature type="domain" description="2EXR" evidence="1">
    <location>
        <begin position="10"/>
        <end position="122"/>
    </location>
</feature>
<dbReference type="InterPro" id="IPR045518">
    <property type="entry name" value="2EXR"/>
</dbReference>
<dbReference type="Pfam" id="PF20150">
    <property type="entry name" value="2EXR"/>
    <property type="match status" value="1"/>
</dbReference>
<protein>
    <recommendedName>
        <fullName evidence="1">2EXR domain-containing protein</fullName>
    </recommendedName>
</protein>
<dbReference type="RefSeq" id="XP_040715909.1">
    <property type="nucleotide sequence ID" value="XM_040860363.1"/>
</dbReference>
<dbReference type="InParanoid" id="A0A1Y2E0V5"/>
<dbReference type="GeneID" id="63776575"/>
<reference evidence="2 3" key="1">
    <citation type="submission" date="2016-07" db="EMBL/GenBank/DDBJ databases">
        <title>Pervasive Adenine N6-methylation of Active Genes in Fungi.</title>
        <authorList>
            <consortium name="DOE Joint Genome Institute"/>
            <person name="Mondo S.J."/>
            <person name="Dannebaum R.O."/>
            <person name="Kuo R.C."/>
            <person name="Labutti K."/>
            <person name="Haridas S."/>
            <person name="Kuo A."/>
            <person name="Salamov A."/>
            <person name="Ahrendt S.R."/>
            <person name="Lipzen A."/>
            <person name="Sullivan W."/>
            <person name="Andreopoulos W.B."/>
            <person name="Clum A."/>
            <person name="Lindquist E."/>
            <person name="Daum C."/>
            <person name="Ramamoorthy G.K."/>
            <person name="Gryganskyi A."/>
            <person name="Culley D."/>
            <person name="Magnuson J.K."/>
            <person name="James T.Y."/>
            <person name="O'Malley M.A."/>
            <person name="Stajich J.E."/>
            <person name="Spatafora J.W."/>
            <person name="Visel A."/>
            <person name="Grigoriev I.V."/>
        </authorList>
    </citation>
    <scope>NUCLEOTIDE SEQUENCE [LARGE SCALE GENOMIC DNA]</scope>
    <source>
        <strain evidence="2 3">CBS 129021</strain>
    </source>
</reference>